<keyword evidence="3" id="KW-1185">Reference proteome</keyword>
<organism evidence="2 3">
    <name type="scientific">Sorghum bicolor</name>
    <name type="common">Sorghum</name>
    <name type="synonym">Sorghum vulgare</name>
    <dbReference type="NCBI Taxonomy" id="4558"/>
    <lineage>
        <taxon>Eukaryota</taxon>
        <taxon>Viridiplantae</taxon>
        <taxon>Streptophyta</taxon>
        <taxon>Embryophyta</taxon>
        <taxon>Tracheophyta</taxon>
        <taxon>Spermatophyta</taxon>
        <taxon>Magnoliopsida</taxon>
        <taxon>Liliopsida</taxon>
        <taxon>Poales</taxon>
        <taxon>Poaceae</taxon>
        <taxon>PACMAD clade</taxon>
        <taxon>Panicoideae</taxon>
        <taxon>Andropogonodae</taxon>
        <taxon>Andropogoneae</taxon>
        <taxon>Sorghinae</taxon>
        <taxon>Sorghum</taxon>
    </lineage>
</organism>
<evidence type="ECO:0000313" key="2">
    <source>
        <dbReference type="EMBL" id="OQU86286.1"/>
    </source>
</evidence>
<reference evidence="2 3" key="1">
    <citation type="journal article" date="2009" name="Nature">
        <title>The Sorghum bicolor genome and the diversification of grasses.</title>
        <authorList>
            <person name="Paterson A.H."/>
            <person name="Bowers J.E."/>
            <person name="Bruggmann R."/>
            <person name="Dubchak I."/>
            <person name="Grimwood J."/>
            <person name="Gundlach H."/>
            <person name="Haberer G."/>
            <person name="Hellsten U."/>
            <person name="Mitros T."/>
            <person name="Poliakov A."/>
            <person name="Schmutz J."/>
            <person name="Spannagl M."/>
            <person name="Tang H."/>
            <person name="Wang X."/>
            <person name="Wicker T."/>
            <person name="Bharti A.K."/>
            <person name="Chapman J."/>
            <person name="Feltus F.A."/>
            <person name="Gowik U."/>
            <person name="Grigoriev I.V."/>
            <person name="Lyons E."/>
            <person name="Maher C.A."/>
            <person name="Martis M."/>
            <person name="Narechania A."/>
            <person name="Otillar R.P."/>
            <person name="Penning B.W."/>
            <person name="Salamov A.A."/>
            <person name="Wang Y."/>
            <person name="Zhang L."/>
            <person name="Carpita N.C."/>
            <person name="Freeling M."/>
            <person name="Gingle A.R."/>
            <person name="Hash C.T."/>
            <person name="Keller B."/>
            <person name="Klein P."/>
            <person name="Kresovich S."/>
            <person name="McCann M.C."/>
            <person name="Ming R."/>
            <person name="Peterson D.G."/>
            <person name="Mehboob-ur-Rahman"/>
            <person name="Ware D."/>
            <person name="Westhoff P."/>
            <person name="Mayer K.F."/>
            <person name="Messing J."/>
            <person name="Rokhsar D.S."/>
        </authorList>
    </citation>
    <scope>NUCLEOTIDE SEQUENCE [LARGE SCALE GENOMIC DNA]</scope>
    <source>
        <strain evidence="3">cv. BTx623</strain>
    </source>
</reference>
<name>A0A1W0VW03_SORBI</name>
<evidence type="ECO:0000256" key="1">
    <source>
        <dbReference type="SAM" id="MobiDB-lite"/>
    </source>
</evidence>
<feature type="compositionally biased region" description="Basic and acidic residues" evidence="1">
    <location>
        <begin position="280"/>
        <end position="292"/>
    </location>
</feature>
<protein>
    <submittedName>
        <fullName evidence="2">Uncharacterized protein</fullName>
    </submittedName>
</protein>
<feature type="region of interest" description="Disordered" evidence="1">
    <location>
        <begin position="154"/>
        <end position="183"/>
    </location>
</feature>
<dbReference type="InParanoid" id="A0A1W0VW03"/>
<feature type="region of interest" description="Disordered" evidence="1">
    <location>
        <begin position="280"/>
        <end position="300"/>
    </location>
</feature>
<dbReference type="Proteomes" id="UP000000768">
    <property type="component" value="Chromosome 3"/>
</dbReference>
<reference evidence="3" key="2">
    <citation type="journal article" date="2018" name="Plant J.">
        <title>The Sorghum bicolor reference genome: improved assembly, gene annotations, a transcriptome atlas, and signatures of genome organization.</title>
        <authorList>
            <person name="McCormick R.F."/>
            <person name="Truong S.K."/>
            <person name="Sreedasyam A."/>
            <person name="Jenkins J."/>
            <person name="Shu S."/>
            <person name="Sims D."/>
            <person name="Kennedy M."/>
            <person name="Amirebrahimi M."/>
            <person name="Weers B.D."/>
            <person name="McKinley B."/>
            <person name="Mattison A."/>
            <person name="Morishige D.T."/>
            <person name="Grimwood J."/>
            <person name="Schmutz J."/>
            <person name="Mullet J.E."/>
        </authorList>
    </citation>
    <scope>NUCLEOTIDE SEQUENCE [LARGE SCALE GENOMIC DNA]</scope>
    <source>
        <strain evidence="3">cv. BTx623</strain>
    </source>
</reference>
<sequence length="364" mass="37953">MPGMEKNPSVEDGARLPLLLPALQFTAAELHRRVAAHREWSAGGVHVARRLGPRVEREPALGRAEPQLVLVLAGDVDEVARHRRLRGHVVLEVLFRRVVDEREAEVGHVAGQLRDVAEVPAVPRAGGPVGDGHGGRRVAAELEHELGCAGVDLEAVPPRGRRGRAPPGDEAGGHARGLAEPELGARQQRVGRVVEALPQRAPGRRRGGVGDVEEDEIAAVEEHGDGGGGARVGGGGGVVVGGPSHRLGGLVHDGKVAFAGDRELRRPGVGVDDWIRAVGHPDRGPVGDRGEPYAEVPPVGRAGGGAVGSLEEAERELGVVGHQRGVPGEHLAGREGVRRRGGAARAEEAEDDEGGGQSDRHGGR</sequence>
<proteinExistence type="predicted"/>
<feature type="region of interest" description="Disordered" evidence="1">
    <location>
        <begin position="318"/>
        <end position="364"/>
    </location>
</feature>
<gene>
    <name evidence="2" type="ORF">SORBI_3003G064901</name>
</gene>
<evidence type="ECO:0000313" key="3">
    <source>
        <dbReference type="Proteomes" id="UP000000768"/>
    </source>
</evidence>
<accession>A0A1W0VW03</accession>
<dbReference type="AlphaFoldDB" id="A0A1W0VW03"/>
<dbReference type="Gramene" id="OQU86286">
    <property type="protein sequence ID" value="OQU86286"/>
    <property type="gene ID" value="SORBI_3003G064901"/>
</dbReference>
<dbReference type="EMBL" id="CM000762">
    <property type="protein sequence ID" value="OQU86286.1"/>
    <property type="molecule type" value="Genomic_DNA"/>
</dbReference>